<dbReference type="GO" id="GO:0030436">
    <property type="term" value="P:asexual sporulation"/>
    <property type="evidence" value="ECO:0007669"/>
    <property type="project" value="UniProtKB-UniRule"/>
</dbReference>
<dbReference type="RefSeq" id="WP_073201638.1">
    <property type="nucleotide sequence ID" value="NZ_FRCZ01000003.1"/>
</dbReference>
<evidence type="ECO:0000256" key="2">
    <source>
        <dbReference type="ARBA" id="ARBA00006573"/>
    </source>
</evidence>
<accession>A0A1M7P4A3</accession>
<sequence>MNAQRAQEIMESADMRRVTYNGDNVYIEHVDQGTGHATVHPIDSPEQKYMVSVDQLSE</sequence>
<protein>
    <recommendedName>
        <fullName evidence="4">Small, acid-soluble spore protein H</fullName>
        <shortName evidence="4">SASP H</shortName>
    </recommendedName>
</protein>
<comment type="induction">
    <text evidence="4">Expressed only in the forespore compartment of sporulating cells.</text>
</comment>
<comment type="similarity">
    <text evidence="2 4">Belongs to the SspH family.</text>
</comment>
<dbReference type="GO" id="GO:0042601">
    <property type="term" value="C:endospore-forming forespore"/>
    <property type="evidence" value="ECO:0007669"/>
    <property type="project" value="InterPro"/>
</dbReference>
<dbReference type="InterPro" id="IPR012610">
    <property type="entry name" value="SASP_SspH"/>
</dbReference>
<dbReference type="STRING" id="1027249.SAMN05216179_1939"/>
<comment type="subcellular location">
    <subcellularLocation>
        <location evidence="1 4">Spore core</location>
    </subcellularLocation>
</comment>
<proteinExistence type="evidence at transcript level"/>
<dbReference type="NCBIfam" id="TIGR02861">
    <property type="entry name" value="SASP_H"/>
    <property type="match status" value="1"/>
</dbReference>
<dbReference type="HAMAP" id="MF_00667">
    <property type="entry name" value="SspH"/>
    <property type="match status" value="1"/>
</dbReference>
<evidence type="ECO:0000256" key="1">
    <source>
        <dbReference type="ARBA" id="ARBA00004288"/>
    </source>
</evidence>
<keyword evidence="3 4" id="KW-0749">Sporulation</keyword>
<reference evidence="5 6" key="1">
    <citation type="submission" date="2016-11" db="EMBL/GenBank/DDBJ databases">
        <authorList>
            <person name="Jaros S."/>
            <person name="Januszkiewicz K."/>
            <person name="Wedrychowicz H."/>
        </authorList>
    </citation>
    <scope>NUCLEOTIDE SEQUENCE [LARGE SCALE GENOMIC DNA]</scope>
    <source>
        <strain evidence="5 6">CGMCC 1.10681</strain>
    </source>
</reference>
<dbReference type="EMBL" id="FRCZ01000003">
    <property type="protein sequence ID" value="SHN10889.1"/>
    <property type="molecule type" value="Genomic_DNA"/>
</dbReference>
<evidence type="ECO:0000256" key="3">
    <source>
        <dbReference type="ARBA" id="ARBA00022969"/>
    </source>
</evidence>
<gene>
    <name evidence="4" type="primary">sspH</name>
    <name evidence="5" type="ORF">SAMN05216179_1939</name>
</gene>
<dbReference type="Proteomes" id="UP000184184">
    <property type="component" value="Unassembled WGS sequence"/>
</dbReference>
<dbReference type="Pfam" id="PF08141">
    <property type="entry name" value="SspH"/>
    <property type="match status" value="1"/>
</dbReference>
<dbReference type="OrthoDB" id="1683648at2"/>
<name>A0A1M7P4A3_9BACI</name>
<evidence type="ECO:0000313" key="5">
    <source>
        <dbReference type="EMBL" id="SHN10889.1"/>
    </source>
</evidence>
<dbReference type="AlphaFoldDB" id="A0A1M7P4A3"/>
<dbReference type="GO" id="GO:0030435">
    <property type="term" value="P:sporulation resulting in formation of a cellular spore"/>
    <property type="evidence" value="ECO:0007669"/>
    <property type="project" value="UniProtKB-KW"/>
</dbReference>
<evidence type="ECO:0000313" key="6">
    <source>
        <dbReference type="Proteomes" id="UP000184184"/>
    </source>
</evidence>
<keyword evidence="6" id="KW-1185">Reference proteome</keyword>
<evidence type="ECO:0000256" key="4">
    <source>
        <dbReference type="HAMAP-Rule" id="MF_00667"/>
    </source>
</evidence>
<organism evidence="5 6">
    <name type="scientific">Gracilibacillus kekensis</name>
    <dbReference type="NCBI Taxonomy" id="1027249"/>
    <lineage>
        <taxon>Bacteria</taxon>
        <taxon>Bacillati</taxon>
        <taxon>Bacillota</taxon>
        <taxon>Bacilli</taxon>
        <taxon>Bacillales</taxon>
        <taxon>Bacillaceae</taxon>
        <taxon>Gracilibacillus</taxon>
    </lineage>
</organism>